<keyword evidence="3" id="KW-1185">Reference proteome</keyword>
<evidence type="ECO:0000256" key="1">
    <source>
        <dbReference type="SAM" id="MobiDB-lite"/>
    </source>
</evidence>
<evidence type="ECO:0000313" key="3">
    <source>
        <dbReference type="Proteomes" id="UP000062519"/>
    </source>
</evidence>
<feature type="region of interest" description="Disordered" evidence="1">
    <location>
        <begin position="11"/>
        <end position="38"/>
    </location>
</feature>
<dbReference type="RefSeq" id="WP_059598502.1">
    <property type="nucleotide sequence ID" value="NZ_CP013387.1"/>
</dbReference>
<organism evidence="2 3">
    <name type="scientific">Burkholderia mayonis</name>
    <dbReference type="NCBI Taxonomy" id="1385591"/>
    <lineage>
        <taxon>Bacteria</taxon>
        <taxon>Pseudomonadati</taxon>
        <taxon>Pseudomonadota</taxon>
        <taxon>Betaproteobacteria</taxon>
        <taxon>Burkholderiales</taxon>
        <taxon>Burkholderiaceae</taxon>
        <taxon>Burkholderia</taxon>
        <taxon>pseudomallei group</taxon>
    </lineage>
</organism>
<dbReference type="Proteomes" id="UP000062519">
    <property type="component" value="Chromosome 2"/>
</dbReference>
<proteinExistence type="predicted"/>
<gene>
    <name evidence="2" type="ORF">WS70_24450</name>
</gene>
<name>A0A1B4FMK5_9BURK</name>
<dbReference type="EMBL" id="CP013387">
    <property type="protein sequence ID" value="AOJ04905.1"/>
    <property type="molecule type" value="Genomic_DNA"/>
</dbReference>
<accession>A0A1B4FMK5</accession>
<reference evidence="2 3" key="1">
    <citation type="submission" date="2015-12" db="EMBL/GenBank/DDBJ databases">
        <title>Diversity of Burkholderia near neighbor genomes.</title>
        <authorList>
            <person name="Sahl J."/>
            <person name="Wagner D."/>
            <person name="Keim P."/>
        </authorList>
    </citation>
    <scope>NUCLEOTIDE SEQUENCE [LARGE SCALE GENOMIC DNA]</scope>
    <source>
        <strain evidence="2 3">BDU6</strain>
    </source>
</reference>
<dbReference type="AlphaFoldDB" id="A0A1B4FMK5"/>
<evidence type="ECO:0000313" key="2">
    <source>
        <dbReference type="EMBL" id="AOJ04905.1"/>
    </source>
</evidence>
<protein>
    <submittedName>
        <fullName evidence="2">Uncharacterized protein</fullName>
    </submittedName>
</protein>
<feature type="compositionally biased region" description="Basic and acidic residues" evidence="1">
    <location>
        <begin position="18"/>
        <end position="35"/>
    </location>
</feature>
<sequence>MYDDLSYRVEPGALPRCPDSRLPRRPHRDPIRDQRAGPGISIGKCKLSQQAGFDPIQICSIYRINRFIKSDPVAWNRIHSIKSPFFSNASFTYENMGKIYYHFHGDGSIQEIRNEAQIFCLIKYLSLHHASRIVTRPMTNN</sequence>
<dbReference type="KEGG" id="buu:WS70_24450"/>